<feature type="compositionally biased region" description="Basic residues" evidence="1">
    <location>
        <begin position="129"/>
        <end position="139"/>
    </location>
</feature>
<evidence type="ECO:0000313" key="2">
    <source>
        <dbReference type="EMBL" id="RPA84176.1"/>
    </source>
</evidence>
<keyword evidence="3" id="KW-1185">Reference proteome</keyword>
<dbReference type="Proteomes" id="UP000275078">
    <property type="component" value="Unassembled WGS sequence"/>
</dbReference>
<organism evidence="2 3">
    <name type="scientific">Ascobolus immersus RN42</name>
    <dbReference type="NCBI Taxonomy" id="1160509"/>
    <lineage>
        <taxon>Eukaryota</taxon>
        <taxon>Fungi</taxon>
        <taxon>Dikarya</taxon>
        <taxon>Ascomycota</taxon>
        <taxon>Pezizomycotina</taxon>
        <taxon>Pezizomycetes</taxon>
        <taxon>Pezizales</taxon>
        <taxon>Ascobolaceae</taxon>
        <taxon>Ascobolus</taxon>
    </lineage>
</organism>
<feature type="region of interest" description="Disordered" evidence="1">
    <location>
        <begin position="1"/>
        <end position="30"/>
    </location>
</feature>
<proteinExistence type="predicted"/>
<reference evidence="2 3" key="1">
    <citation type="journal article" date="2018" name="Nat. Ecol. Evol.">
        <title>Pezizomycetes genomes reveal the molecular basis of ectomycorrhizal truffle lifestyle.</title>
        <authorList>
            <person name="Murat C."/>
            <person name="Payen T."/>
            <person name="Noel B."/>
            <person name="Kuo A."/>
            <person name="Morin E."/>
            <person name="Chen J."/>
            <person name="Kohler A."/>
            <person name="Krizsan K."/>
            <person name="Balestrini R."/>
            <person name="Da Silva C."/>
            <person name="Montanini B."/>
            <person name="Hainaut M."/>
            <person name="Levati E."/>
            <person name="Barry K.W."/>
            <person name="Belfiori B."/>
            <person name="Cichocki N."/>
            <person name="Clum A."/>
            <person name="Dockter R.B."/>
            <person name="Fauchery L."/>
            <person name="Guy J."/>
            <person name="Iotti M."/>
            <person name="Le Tacon F."/>
            <person name="Lindquist E.A."/>
            <person name="Lipzen A."/>
            <person name="Malagnac F."/>
            <person name="Mello A."/>
            <person name="Molinier V."/>
            <person name="Miyauchi S."/>
            <person name="Poulain J."/>
            <person name="Riccioni C."/>
            <person name="Rubini A."/>
            <person name="Sitrit Y."/>
            <person name="Splivallo R."/>
            <person name="Traeger S."/>
            <person name="Wang M."/>
            <person name="Zifcakova L."/>
            <person name="Wipf D."/>
            <person name="Zambonelli A."/>
            <person name="Paolocci F."/>
            <person name="Nowrousian M."/>
            <person name="Ottonello S."/>
            <person name="Baldrian P."/>
            <person name="Spatafora J.W."/>
            <person name="Henrissat B."/>
            <person name="Nagy L.G."/>
            <person name="Aury J.M."/>
            <person name="Wincker P."/>
            <person name="Grigoriev I.V."/>
            <person name="Bonfante P."/>
            <person name="Martin F.M."/>
        </authorList>
    </citation>
    <scope>NUCLEOTIDE SEQUENCE [LARGE SCALE GENOMIC DNA]</scope>
    <source>
        <strain evidence="2 3">RN42</strain>
    </source>
</reference>
<evidence type="ECO:0000256" key="1">
    <source>
        <dbReference type="SAM" id="MobiDB-lite"/>
    </source>
</evidence>
<dbReference type="EMBL" id="ML119660">
    <property type="protein sequence ID" value="RPA84176.1"/>
    <property type="molecule type" value="Genomic_DNA"/>
</dbReference>
<feature type="region of interest" description="Disordered" evidence="1">
    <location>
        <begin position="110"/>
        <end position="177"/>
    </location>
</feature>
<gene>
    <name evidence="2" type="ORF">BJ508DRAFT_359878</name>
</gene>
<accession>A0A3N4IEZ9</accession>
<protein>
    <submittedName>
        <fullName evidence="2">Uncharacterized protein</fullName>
    </submittedName>
</protein>
<sequence>MAPHAPKTPKTPKAPKTPKTPGSSSKIEKWTDSADRKLLMIIFNKPDAWTNNRRDIAEYLGRTERACEERIKLFRKEYREADIDAIFRPSKVQSGQRPIGLTGAYRVDKAGKIVKPGDQPVTTKPTPRTPKKAPKRRAPTRSPSTDIGKNYHDPALAVEGTSGGDLRADGGMTMDGFSDLPVRVKAERFISPGMDDEY</sequence>
<evidence type="ECO:0000313" key="3">
    <source>
        <dbReference type="Proteomes" id="UP000275078"/>
    </source>
</evidence>
<name>A0A3N4IEZ9_ASCIM</name>
<dbReference type="AlphaFoldDB" id="A0A3N4IEZ9"/>